<organism evidence="1 2">
    <name type="scientific">Pseudoalteromonas denitrificans DSM 6059</name>
    <dbReference type="NCBI Taxonomy" id="1123010"/>
    <lineage>
        <taxon>Bacteria</taxon>
        <taxon>Pseudomonadati</taxon>
        <taxon>Pseudomonadota</taxon>
        <taxon>Gammaproteobacteria</taxon>
        <taxon>Alteromonadales</taxon>
        <taxon>Pseudoalteromonadaceae</taxon>
        <taxon>Pseudoalteromonas</taxon>
    </lineage>
</organism>
<name>A0A1I1IEB0_9GAMM</name>
<evidence type="ECO:0000313" key="1">
    <source>
        <dbReference type="EMBL" id="SFC32053.1"/>
    </source>
</evidence>
<reference evidence="1 2" key="1">
    <citation type="submission" date="2016-10" db="EMBL/GenBank/DDBJ databases">
        <authorList>
            <person name="de Groot N.N."/>
        </authorList>
    </citation>
    <scope>NUCLEOTIDE SEQUENCE [LARGE SCALE GENOMIC DNA]</scope>
    <source>
        <strain evidence="1 2">DSM 6059</strain>
    </source>
</reference>
<protein>
    <submittedName>
        <fullName evidence="1">Uncharacterized protein</fullName>
    </submittedName>
</protein>
<gene>
    <name evidence="1" type="ORF">SAMN02745724_01411</name>
</gene>
<evidence type="ECO:0000313" key="2">
    <source>
        <dbReference type="Proteomes" id="UP000198862"/>
    </source>
</evidence>
<dbReference type="AlphaFoldDB" id="A0A1I1IEB0"/>
<proteinExistence type="predicted"/>
<sequence length="283" mass="32269">MSALTVKSIAFTPLKQRLFKQRLDSKTAFLWLSEMIGKQTNKVIAPLTLNEQNKIKRHFLCSTMVELPFTTGEISWSEVASMLAKHGPHQADTFINAYECASWGFSLRHYLQHEQEPQFLLVSILDANIYDLEFWRYNEHWHESGFGITTVLLEVTKPVTHELVTQCAVTHNSMAEFATVVRRSVAQRDNCTLAMPFFPENIQQMFEKLLANQARLPDLHHSLGHCFGADPWLSILNTGLNNSITQNKHYLACSLALNGYFAMAEVTVTPQTQFILQEAMGYE</sequence>
<dbReference type="Proteomes" id="UP000198862">
    <property type="component" value="Unassembled WGS sequence"/>
</dbReference>
<keyword evidence="2" id="KW-1185">Reference proteome</keyword>
<dbReference type="STRING" id="1123010.SAMN02745724_01411"/>
<dbReference type="EMBL" id="FOLO01000007">
    <property type="protein sequence ID" value="SFC32053.1"/>
    <property type="molecule type" value="Genomic_DNA"/>
</dbReference>
<dbReference type="OrthoDB" id="6983997at2"/>
<accession>A0A1I1IEB0</accession>
<dbReference type="RefSeq" id="WP_091982240.1">
    <property type="nucleotide sequence ID" value="NZ_FOLO01000007.1"/>
</dbReference>